<dbReference type="EMBL" id="JBFCZG010000001">
    <property type="protein sequence ID" value="KAL3427874.1"/>
    <property type="molecule type" value="Genomic_DNA"/>
</dbReference>
<evidence type="ECO:0000256" key="1">
    <source>
        <dbReference type="SAM" id="MobiDB-lite"/>
    </source>
</evidence>
<feature type="compositionally biased region" description="Basic and acidic residues" evidence="1">
    <location>
        <begin position="212"/>
        <end position="224"/>
    </location>
</feature>
<feature type="region of interest" description="Disordered" evidence="1">
    <location>
        <begin position="1"/>
        <end position="36"/>
    </location>
</feature>
<evidence type="ECO:0000313" key="2">
    <source>
        <dbReference type="EMBL" id="KAL3427874.1"/>
    </source>
</evidence>
<reference evidence="2 3" key="1">
    <citation type="submission" date="2024-06" db="EMBL/GenBank/DDBJ databases">
        <title>Complete genome of Phlyctema vagabunda strain 19-DSS-EL-015.</title>
        <authorList>
            <person name="Fiorenzani C."/>
        </authorList>
    </citation>
    <scope>NUCLEOTIDE SEQUENCE [LARGE SCALE GENOMIC DNA]</scope>
    <source>
        <strain evidence="2 3">19-DSS-EL-015</strain>
    </source>
</reference>
<feature type="compositionally biased region" description="Basic and acidic residues" evidence="1">
    <location>
        <begin position="303"/>
        <end position="314"/>
    </location>
</feature>
<organism evidence="2 3">
    <name type="scientific">Phlyctema vagabunda</name>
    <dbReference type="NCBI Taxonomy" id="108571"/>
    <lineage>
        <taxon>Eukaryota</taxon>
        <taxon>Fungi</taxon>
        <taxon>Dikarya</taxon>
        <taxon>Ascomycota</taxon>
        <taxon>Pezizomycotina</taxon>
        <taxon>Leotiomycetes</taxon>
        <taxon>Helotiales</taxon>
        <taxon>Dermateaceae</taxon>
        <taxon>Phlyctema</taxon>
    </lineage>
</organism>
<gene>
    <name evidence="2" type="ORF">PVAG01_01383</name>
</gene>
<accession>A0ABR4PWY1</accession>
<evidence type="ECO:0000313" key="3">
    <source>
        <dbReference type="Proteomes" id="UP001629113"/>
    </source>
</evidence>
<sequence length="344" mass="39331">MARRPARLNLVPHAPSKPSPLSHPVSPRSPATPLIPPRRLHLRSVLPSPPVSPARVVPAPPPFPYPWVWRCHLCRTTYALAVTRRCLEDGHYFCSFAPAPAVGKRRRPPRSCTAQFDYAGWERYNHWRREVSLLKAKKAEKAEKAGKEYEYRTSKNCWEDCDFPSECLGEPTRVVKHPSIPEMVEDGEDEDDDDDDEDDEGDDDMMDYVEEEPNKSQSEKEGEMWRELVTDEVWDEEDEKEVRRKKSLSKIQQLTGVLLTTDIPLVIPTDSPESPPSSPLKKSSSVDEQDTSSTSIWDGQPSNEERRGSGDSVDVHLQDLLRTRDMFLRRFEGGYQDDDEDTVM</sequence>
<name>A0ABR4PWY1_9HELO</name>
<dbReference type="Proteomes" id="UP001629113">
    <property type="component" value="Unassembled WGS sequence"/>
</dbReference>
<feature type="region of interest" description="Disordered" evidence="1">
    <location>
        <begin position="172"/>
        <end position="224"/>
    </location>
</feature>
<keyword evidence="3" id="KW-1185">Reference proteome</keyword>
<feature type="compositionally biased region" description="Polar residues" evidence="1">
    <location>
        <begin position="291"/>
        <end position="302"/>
    </location>
</feature>
<feature type="region of interest" description="Disordered" evidence="1">
    <location>
        <begin position="261"/>
        <end position="314"/>
    </location>
</feature>
<proteinExistence type="predicted"/>
<feature type="compositionally biased region" description="Acidic residues" evidence="1">
    <location>
        <begin position="183"/>
        <end position="211"/>
    </location>
</feature>
<protein>
    <submittedName>
        <fullName evidence="2">Uncharacterized protein</fullName>
    </submittedName>
</protein>
<comment type="caution">
    <text evidence="2">The sequence shown here is derived from an EMBL/GenBank/DDBJ whole genome shotgun (WGS) entry which is preliminary data.</text>
</comment>